<sequence length="301" mass="31607">MRLDDYRESENVGDQRGQSFGGGGGLGGGLGPIAFMIGSRFGIGGIIVVAIGMMLFGMNPLSLVGGGGTAVSPQQRTQVTQAGAAKACAVNDASTFSCRVLASTEDTWGKIFQQSGQRYQPAGLIFYGGTGSSGCGVAQSAMGPFYCPSDNRIYLDTSFFDELASRFHAAGDFAQAYVVAHEVGHHIQFLTGVADKVQQAQARASSTEGNAIQVRMELQADCYAGVWAAHNRDRIEPGDVEEGMRAAQAIGDDTLQKQAQGRVVPESFTHGTSAQRMSWLKRGLDSGDPAQCDTFAAGALS</sequence>
<feature type="region of interest" description="Disordered" evidence="5">
    <location>
        <begin position="1"/>
        <end position="23"/>
    </location>
</feature>
<evidence type="ECO:0000256" key="3">
    <source>
        <dbReference type="ARBA" id="ARBA00022989"/>
    </source>
</evidence>
<dbReference type="Proteomes" id="UP000776276">
    <property type="component" value="Unassembled WGS sequence"/>
</dbReference>
<dbReference type="InterPro" id="IPR007343">
    <property type="entry name" value="Uncharacterised_pept_Zn_put"/>
</dbReference>
<dbReference type="EMBL" id="JAHKRT010000004">
    <property type="protein sequence ID" value="MBU3078164.1"/>
    <property type="molecule type" value="Genomic_DNA"/>
</dbReference>
<protein>
    <submittedName>
        <fullName evidence="6">Zinc metallopeptidase</fullName>
    </submittedName>
</protein>
<evidence type="ECO:0000313" key="7">
    <source>
        <dbReference type="Proteomes" id="UP000776276"/>
    </source>
</evidence>
<evidence type="ECO:0000256" key="5">
    <source>
        <dbReference type="SAM" id="MobiDB-lite"/>
    </source>
</evidence>
<keyword evidence="4" id="KW-0472">Membrane</keyword>
<evidence type="ECO:0000256" key="4">
    <source>
        <dbReference type="ARBA" id="ARBA00023136"/>
    </source>
</evidence>
<feature type="compositionally biased region" description="Basic and acidic residues" evidence="5">
    <location>
        <begin position="1"/>
        <end position="10"/>
    </location>
</feature>
<gene>
    <name evidence="6" type="ORF">KOF26_09820</name>
</gene>
<name>A0ABS6BIN3_9SPHN</name>
<comment type="caution">
    <text evidence="6">The sequence shown here is derived from an EMBL/GenBank/DDBJ whole genome shotgun (WGS) entry which is preliminary data.</text>
</comment>
<keyword evidence="3" id="KW-1133">Transmembrane helix</keyword>
<dbReference type="RefSeq" id="WP_216323858.1">
    <property type="nucleotide sequence ID" value="NZ_JAHKRT010000004.1"/>
</dbReference>
<organism evidence="6 7">
    <name type="scientific">Sphingomonas quercus</name>
    <dbReference type="NCBI Taxonomy" id="2842451"/>
    <lineage>
        <taxon>Bacteria</taxon>
        <taxon>Pseudomonadati</taxon>
        <taxon>Pseudomonadota</taxon>
        <taxon>Alphaproteobacteria</taxon>
        <taxon>Sphingomonadales</taxon>
        <taxon>Sphingomonadaceae</taxon>
        <taxon>Sphingomonas</taxon>
    </lineage>
</organism>
<comment type="subcellular location">
    <subcellularLocation>
        <location evidence="1">Membrane</location>
        <topology evidence="1">Single-pass membrane protein</topology>
    </subcellularLocation>
</comment>
<proteinExistence type="predicted"/>
<keyword evidence="2" id="KW-0812">Transmembrane</keyword>
<accession>A0ABS6BIN3</accession>
<dbReference type="PANTHER" id="PTHR30168">
    <property type="entry name" value="PUTATIVE MEMBRANE PROTEIN YPFJ"/>
    <property type="match status" value="1"/>
</dbReference>
<keyword evidence="7" id="KW-1185">Reference proteome</keyword>
<evidence type="ECO:0000256" key="1">
    <source>
        <dbReference type="ARBA" id="ARBA00004167"/>
    </source>
</evidence>
<evidence type="ECO:0000256" key="2">
    <source>
        <dbReference type="ARBA" id="ARBA00022692"/>
    </source>
</evidence>
<reference evidence="6 7" key="1">
    <citation type="submission" date="2021-06" db="EMBL/GenBank/DDBJ databases">
        <title>Sphingomonas sp. XMGL2, whole genome shotgun sequencing project.</title>
        <authorList>
            <person name="Zhao G."/>
            <person name="Shen L."/>
        </authorList>
    </citation>
    <scope>NUCLEOTIDE SEQUENCE [LARGE SCALE GENOMIC DNA]</scope>
    <source>
        <strain evidence="6 7">XMGL2</strain>
    </source>
</reference>
<dbReference type="Pfam" id="PF04228">
    <property type="entry name" value="Zn_peptidase"/>
    <property type="match status" value="1"/>
</dbReference>
<dbReference type="PANTHER" id="PTHR30168:SF0">
    <property type="entry name" value="INNER MEMBRANE PROTEIN"/>
    <property type="match status" value="1"/>
</dbReference>
<evidence type="ECO:0000313" key="6">
    <source>
        <dbReference type="EMBL" id="MBU3078164.1"/>
    </source>
</evidence>